<gene>
    <name evidence="2" type="ORF">N657DRAFT_233474</name>
</gene>
<sequence>MLSIYFVQEARDRLSWPKRELRGNTSPDGASSHCPTTDLPEYTNERQRTGQNGLGAAWRVQTAGVDHAVGHDAFCTPHARPPWTIDKTGSSESASGMTRTWNGCVVLMTVQSGAWSNRARINRWRYIEVQVQSRYSPVFRRGTQHTVVSIITGR</sequence>
<organism evidence="2 3">
    <name type="scientific">Parathielavia appendiculata</name>
    <dbReference type="NCBI Taxonomy" id="2587402"/>
    <lineage>
        <taxon>Eukaryota</taxon>
        <taxon>Fungi</taxon>
        <taxon>Dikarya</taxon>
        <taxon>Ascomycota</taxon>
        <taxon>Pezizomycotina</taxon>
        <taxon>Sordariomycetes</taxon>
        <taxon>Sordariomycetidae</taxon>
        <taxon>Sordariales</taxon>
        <taxon>Chaetomiaceae</taxon>
        <taxon>Parathielavia</taxon>
    </lineage>
</organism>
<comment type="caution">
    <text evidence="2">The sequence shown here is derived from an EMBL/GenBank/DDBJ whole genome shotgun (WGS) entry which is preliminary data.</text>
</comment>
<dbReference type="Proteomes" id="UP001302602">
    <property type="component" value="Unassembled WGS sequence"/>
</dbReference>
<feature type="region of interest" description="Disordered" evidence="1">
    <location>
        <begin position="18"/>
        <end position="47"/>
    </location>
</feature>
<evidence type="ECO:0000256" key="1">
    <source>
        <dbReference type="SAM" id="MobiDB-lite"/>
    </source>
</evidence>
<dbReference type="AlphaFoldDB" id="A0AAN6U828"/>
<name>A0AAN6U828_9PEZI</name>
<evidence type="ECO:0000313" key="2">
    <source>
        <dbReference type="EMBL" id="KAK4127874.1"/>
    </source>
</evidence>
<protein>
    <submittedName>
        <fullName evidence="2">Uncharacterized protein</fullName>
    </submittedName>
</protein>
<accession>A0AAN6U828</accession>
<feature type="compositionally biased region" description="Polar residues" evidence="1">
    <location>
        <begin position="23"/>
        <end position="35"/>
    </location>
</feature>
<keyword evidence="3" id="KW-1185">Reference proteome</keyword>
<proteinExistence type="predicted"/>
<reference evidence="2" key="1">
    <citation type="journal article" date="2023" name="Mol. Phylogenet. Evol.">
        <title>Genome-scale phylogeny and comparative genomics of the fungal order Sordariales.</title>
        <authorList>
            <person name="Hensen N."/>
            <person name="Bonometti L."/>
            <person name="Westerberg I."/>
            <person name="Brannstrom I.O."/>
            <person name="Guillou S."/>
            <person name="Cros-Aarteil S."/>
            <person name="Calhoun S."/>
            <person name="Haridas S."/>
            <person name="Kuo A."/>
            <person name="Mondo S."/>
            <person name="Pangilinan J."/>
            <person name="Riley R."/>
            <person name="LaButti K."/>
            <person name="Andreopoulos B."/>
            <person name="Lipzen A."/>
            <person name="Chen C."/>
            <person name="Yan M."/>
            <person name="Daum C."/>
            <person name="Ng V."/>
            <person name="Clum A."/>
            <person name="Steindorff A."/>
            <person name="Ohm R.A."/>
            <person name="Martin F."/>
            <person name="Silar P."/>
            <person name="Natvig D.O."/>
            <person name="Lalanne C."/>
            <person name="Gautier V."/>
            <person name="Ament-Velasquez S.L."/>
            <person name="Kruys A."/>
            <person name="Hutchinson M.I."/>
            <person name="Powell A.J."/>
            <person name="Barry K."/>
            <person name="Miller A.N."/>
            <person name="Grigoriev I.V."/>
            <person name="Debuchy R."/>
            <person name="Gladieux P."/>
            <person name="Hiltunen Thoren M."/>
            <person name="Johannesson H."/>
        </authorList>
    </citation>
    <scope>NUCLEOTIDE SEQUENCE</scope>
    <source>
        <strain evidence="2">CBS 731.68</strain>
    </source>
</reference>
<dbReference type="RefSeq" id="XP_062651645.1">
    <property type="nucleotide sequence ID" value="XM_062786335.1"/>
</dbReference>
<dbReference type="EMBL" id="MU853224">
    <property type="protein sequence ID" value="KAK4127874.1"/>
    <property type="molecule type" value="Genomic_DNA"/>
</dbReference>
<dbReference type="GeneID" id="87823101"/>
<evidence type="ECO:0000313" key="3">
    <source>
        <dbReference type="Proteomes" id="UP001302602"/>
    </source>
</evidence>
<reference evidence="2" key="2">
    <citation type="submission" date="2023-05" db="EMBL/GenBank/DDBJ databases">
        <authorList>
            <consortium name="Lawrence Berkeley National Laboratory"/>
            <person name="Steindorff A."/>
            <person name="Hensen N."/>
            <person name="Bonometti L."/>
            <person name="Westerberg I."/>
            <person name="Brannstrom I.O."/>
            <person name="Guillou S."/>
            <person name="Cros-Aarteil S."/>
            <person name="Calhoun S."/>
            <person name="Haridas S."/>
            <person name="Kuo A."/>
            <person name="Mondo S."/>
            <person name="Pangilinan J."/>
            <person name="Riley R."/>
            <person name="Labutti K."/>
            <person name="Andreopoulos B."/>
            <person name="Lipzen A."/>
            <person name="Chen C."/>
            <person name="Yanf M."/>
            <person name="Daum C."/>
            <person name="Ng V."/>
            <person name="Clum A."/>
            <person name="Ohm R."/>
            <person name="Martin F."/>
            <person name="Silar P."/>
            <person name="Natvig D."/>
            <person name="Lalanne C."/>
            <person name="Gautier V."/>
            <person name="Ament-Velasquez S.L."/>
            <person name="Kruys A."/>
            <person name="Hutchinson M.I."/>
            <person name="Powell A.J."/>
            <person name="Barry K."/>
            <person name="Miller A.N."/>
            <person name="Grigoriev I.V."/>
            <person name="Debuchy R."/>
            <person name="Gladieux P."/>
            <person name="Thoren M.H."/>
            <person name="Johannesson H."/>
        </authorList>
    </citation>
    <scope>NUCLEOTIDE SEQUENCE</scope>
    <source>
        <strain evidence="2">CBS 731.68</strain>
    </source>
</reference>